<accession>A0ABP6AYV6</accession>
<sequence length="335" mass="35358">MVSAGTQPEGAAMATTTLRYTRDDLLDAAPAAGRAPSMHNSQPWRFRLHDGAIDVLLDADRALPAADPHGWGARLACGAAALNLELALAIAGRPADLTLGPLPNDPSVLARLTPAARRPPTPTEQSLYAAIALRHSNRGALRPDPVPPAERLRLRQAAETEGCWLELVVGSVAVEAVAGIARVADRTLARDAAYMAELEQWRRFSHSPDGVPTDSAAVDPSGSMPQRPFGGPGQPEADNPSAEPLIAVLGSATDSPAEQVRAGIALQRVLLTATDARLAVSMVSQPIEVPSAREQLRLALRRFGVAQMVMRVGYGPPGWPTPRRDPAETVDAAVE</sequence>
<dbReference type="InterPro" id="IPR000415">
    <property type="entry name" value="Nitroreductase-like"/>
</dbReference>
<dbReference type="PANTHER" id="PTHR23026">
    <property type="entry name" value="NADPH NITROREDUCTASE"/>
    <property type="match status" value="1"/>
</dbReference>
<dbReference type="EMBL" id="BAAARY010000014">
    <property type="protein sequence ID" value="GAA2528054.1"/>
    <property type="molecule type" value="Genomic_DNA"/>
</dbReference>
<dbReference type="NCBIfam" id="NF047509">
    <property type="entry name" value="Rv3131_FMN_oxido"/>
    <property type="match status" value="1"/>
</dbReference>
<comment type="caution">
    <text evidence="2">The sequence shown here is derived from an EMBL/GenBank/DDBJ whole genome shotgun (WGS) entry which is preliminary data.</text>
</comment>
<dbReference type="PANTHER" id="PTHR23026:SF123">
    <property type="entry name" value="NAD(P)H NITROREDUCTASE RV3131-RELATED"/>
    <property type="match status" value="1"/>
</dbReference>
<evidence type="ECO:0000256" key="1">
    <source>
        <dbReference type="SAM" id="MobiDB-lite"/>
    </source>
</evidence>
<evidence type="ECO:0000313" key="2">
    <source>
        <dbReference type="EMBL" id="GAA2528054.1"/>
    </source>
</evidence>
<protein>
    <recommendedName>
        <fullName evidence="4">Nitroreductase</fullName>
    </recommendedName>
</protein>
<keyword evidence="3" id="KW-1185">Reference proteome</keyword>
<proteinExistence type="predicted"/>
<dbReference type="Gene3D" id="3.40.109.10">
    <property type="entry name" value="NADH Oxidase"/>
    <property type="match status" value="1"/>
</dbReference>
<gene>
    <name evidence="2" type="ORF">GCM10010201_28700</name>
</gene>
<dbReference type="Proteomes" id="UP001499978">
    <property type="component" value="Unassembled WGS sequence"/>
</dbReference>
<dbReference type="InterPro" id="IPR050627">
    <property type="entry name" value="Nitroreductase/BluB"/>
</dbReference>
<dbReference type="SUPFAM" id="SSF55469">
    <property type="entry name" value="FMN-dependent nitroreductase-like"/>
    <property type="match status" value="2"/>
</dbReference>
<feature type="region of interest" description="Disordered" evidence="1">
    <location>
        <begin position="205"/>
        <end position="241"/>
    </location>
</feature>
<name>A0ABP6AYV6_9ACTN</name>
<organism evidence="2 3">
    <name type="scientific">Pilimelia columellifera subsp. columellifera</name>
    <dbReference type="NCBI Taxonomy" id="706583"/>
    <lineage>
        <taxon>Bacteria</taxon>
        <taxon>Bacillati</taxon>
        <taxon>Actinomycetota</taxon>
        <taxon>Actinomycetes</taxon>
        <taxon>Micromonosporales</taxon>
        <taxon>Micromonosporaceae</taxon>
        <taxon>Pilimelia</taxon>
    </lineage>
</organism>
<reference evidence="3" key="1">
    <citation type="journal article" date="2019" name="Int. J. Syst. Evol. Microbiol.">
        <title>The Global Catalogue of Microorganisms (GCM) 10K type strain sequencing project: providing services to taxonomists for standard genome sequencing and annotation.</title>
        <authorList>
            <consortium name="The Broad Institute Genomics Platform"/>
            <consortium name="The Broad Institute Genome Sequencing Center for Infectious Disease"/>
            <person name="Wu L."/>
            <person name="Ma J."/>
        </authorList>
    </citation>
    <scope>NUCLEOTIDE SEQUENCE [LARGE SCALE GENOMIC DNA]</scope>
    <source>
        <strain evidence="3">JCM 3367</strain>
    </source>
</reference>
<evidence type="ECO:0008006" key="4">
    <source>
        <dbReference type="Google" id="ProtNLM"/>
    </source>
</evidence>
<evidence type="ECO:0000313" key="3">
    <source>
        <dbReference type="Proteomes" id="UP001499978"/>
    </source>
</evidence>